<dbReference type="GeneID" id="55585072"/>
<evidence type="ECO:0008006" key="4">
    <source>
        <dbReference type="Google" id="ProtNLM"/>
    </source>
</evidence>
<reference evidence="2 3" key="1">
    <citation type="journal article" date="2019" name="ISME J.">
        <title>Isolation and characterization of a thermophilic sulfur- and iron-reducing thaumarchaeote from a terrestrial acidic hot spring.</title>
        <authorList>
            <person name="Kato S."/>
            <person name="Itoh T."/>
            <person name="Yuki M."/>
            <person name="Nagamori M."/>
            <person name="Ohnishi M."/>
            <person name="Uematsu K."/>
            <person name="Suzuki K."/>
            <person name="Takashina T."/>
            <person name="Ohkuma M."/>
        </authorList>
    </citation>
    <scope>NUCLEOTIDE SEQUENCE [LARGE SCALE GENOMIC DNA]</scope>
    <source>
        <strain evidence="2 3">NAS-02</strain>
    </source>
</reference>
<organism evidence="2 3">
    <name type="scientific">Conexivisphaera calida</name>
    <dbReference type="NCBI Taxonomy" id="1874277"/>
    <lineage>
        <taxon>Archaea</taxon>
        <taxon>Nitrososphaerota</taxon>
        <taxon>Conexivisphaeria</taxon>
        <taxon>Conexivisphaerales</taxon>
        <taxon>Conexivisphaeraceae</taxon>
        <taxon>Conexivisphaera</taxon>
    </lineage>
</organism>
<dbReference type="EMBL" id="AP018732">
    <property type="protein sequence ID" value="BBE42648.1"/>
    <property type="molecule type" value="Genomic_DNA"/>
</dbReference>
<evidence type="ECO:0000313" key="3">
    <source>
        <dbReference type="Proteomes" id="UP000509448"/>
    </source>
</evidence>
<accession>A0A4P2VNZ6</accession>
<dbReference type="Gene3D" id="1.10.10.10">
    <property type="entry name" value="Winged helix-like DNA-binding domain superfamily/Winged helix DNA-binding domain"/>
    <property type="match status" value="1"/>
</dbReference>
<gene>
    <name evidence="2" type="ORF">NAS2_1259</name>
</gene>
<keyword evidence="3" id="KW-1185">Reference proteome</keyword>
<evidence type="ECO:0000313" key="2">
    <source>
        <dbReference type="EMBL" id="BBE42648.1"/>
    </source>
</evidence>
<dbReference type="RefSeq" id="WP_174448860.1">
    <property type="nucleotide sequence ID" value="NZ_AP018732.1"/>
</dbReference>
<dbReference type="KEGG" id="ccai:NAS2_1259"/>
<dbReference type="Pfam" id="PF13412">
    <property type="entry name" value="HTH_24"/>
    <property type="match status" value="1"/>
</dbReference>
<dbReference type="Proteomes" id="UP000509448">
    <property type="component" value="Chromosome"/>
</dbReference>
<dbReference type="InterPro" id="IPR036388">
    <property type="entry name" value="WH-like_DNA-bd_sf"/>
</dbReference>
<evidence type="ECO:0000256" key="1">
    <source>
        <dbReference type="SAM" id="MobiDB-lite"/>
    </source>
</evidence>
<feature type="region of interest" description="Disordered" evidence="1">
    <location>
        <begin position="377"/>
        <end position="396"/>
    </location>
</feature>
<proteinExistence type="predicted"/>
<name>A0A4P2VNZ6_9ARCH</name>
<dbReference type="AlphaFoldDB" id="A0A4P2VNZ6"/>
<sequence length="396" mass="45344">MPRRIDADREKALLRALIAMGPRNLAAVAHSLGMPEETVRYKLRKFYERGLVFYVFVDLSKLGLRPYYAELKFSPRWRPSAGQLLQSMYGYSYISYYTGYLTGSYITAYFSMPYGAGGHLRRLLDEMAEMGILEEYRLRPAAWVSYKGVDPDFFDPDVGEWDIDWDRVRPPEKLPERVDYPEERPSAEFDYYDLLIVSELQQDARIAVADMAERTGANEKTLSYHFNRHVVENGIVKGYLLRWWGAHYAKTNTVSYLELAISGIRRKDVDSLRRSLEALPFAYSSRLLEEGESTYVLQIMMPPNYFNQSITWLRDRLSELSMLDSTSFRLLDARESASMTVPLELYNRESESWTIKVDELVEKLRAVVRMVEGAGAPSAGMGGAAASGDPEPKLGQ</sequence>
<protein>
    <recommendedName>
        <fullName evidence="4">HTH asnC-type domain-containing protein</fullName>
    </recommendedName>
</protein>